<dbReference type="InterPro" id="IPR036291">
    <property type="entry name" value="NAD(P)-bd_dom_sf"/>
</dbReference>
<name>A0A1M4UNI0_9HYPH</name>
<dbReference type="InterPro" id="IPR000683">
    <property type="entry name" value="Gfo/Idh/MocA-like_OxRdtase_N"/>
</dbReference>
<dbReference type="Pfam" id="PF02894">
    <property type="entry name" value="GFO_IDH_MocA_C"/>
    <property type="match status" value="1"/>
</dbReference>
<evidence type="ECO:0000313" key="3">
    <source>
        <dbReference type="EMBL" id="SHE58215.1"/>
    </source>
</evidence>
<evidence type="ECO:0000313" key="4">
    <source>
        <dbReference type="Proteomes" id="UP000184485"/>
    </source>
</evidence>
<dbReference type="Gene3D" id="3.30.360.10">
    <property type="entry name" value="Dihydrodipicolinate Reductase, domain 2"/>
    <property type="match status" value="1"/>
</dbReference>
<organism evidence="3 4">
    <name type="scientific">Kaistia soli DSM 19436</name>
    <dbReference type="NCBI Taxonomy" id="1122133"/>
    <lineage>
        <taxon>Bacteria</taxon>
        <taxon>Pseudomonadati</taxon>
        <taxon>Pseudomonadota</taxon>
        <taxon>Alphaproteobacteria</taxon>
        <taxon>Hyphomicrobiales</taxon>
        <taxon>Kaistiaceae</taxon>
        <taxon>Kaistia</taxon>
    </lineage>
</organism>
<dbReference type="InterPro" id="IPR051450">
    <property type="entry name" value="Gfo/Idh/MocA_Oxidoreductases"/>
</dbReference>
<dbReference type="GO" id="GO:0000166">
    <property type="term" value="F:nucleotide binding"/>
    <property type="evidence" value="ECO:0007669"/>
    <property type="project" value="InterPro"/>
</dbReference>
<dbReference type="SUPFAM" id="SSF51735">
    <property type="entry name" value="NAD(P)-binding Rossmann-fold domains"/>
    <property type="match status" value="1"/>
</dbReference>
<dbReference type="Proteomes" id="UP000184485">
    <property type="component" value="Unassembled WGS sequence"/>
</dbReference>
<dbReference type="OrthoDB" id="9792935at2"/>
<gene>
    <name evidence="3" type="ORF">SAMN02745157_0497</name>
</gene>
<dbReference type="STRING" id="1122133.SAMN02745157_0497"/>
<feature type="domain" description="Gfo/Idh/MocA-like oxidoreductase N-terminal" evidence="1">
    <location>
        <begin position="7"/>
        <end position="124"/>
    </location>
</feature>
<dbReference type="InterPro" id="IPR004104">
    <property type="entry name" value="Gfo/Idh/MocA-like_OxRdtase_C"/>
</dbReference>
<reference evidence="3 4" key="1">
    <citation type="submission" date="2016-11" db="EMBL/GenBank/DDBJ databases">
        <authorList>
            <person name="Jaros S."/>
            <person name="Januszkiewicz K."/>
            <person name="Wedrychowicz H."/>
        </authorList>
    </citation>
    <scope>NUCLEOTIDE SEQUENCE [LARGE SCALE GENOMIC DNA]</scope>
    <source>
        <strain evidence="3 4">DSM 19436</strain>
    </source>
</reference>
<proteinExistence type="predicted"/>
<dbReference type="Pfam" id="PF01408">
    <property type="entry name" value="GFO_IDH_MocA"/>
    <property type="match status" value="1"/>
</dbReference>
<dbReference type="SUPFAM" id="SSF55347">
    <property type="entry name" value="Glyceraldehyde-3-phosphate dehydrogenase-like, C-terminal domain"/>
    <property type="match status" value="1"/>
</dbReference>
<dbReference type="AlphaFoldDB" id="A0A1M4UNI0"/>
<protein>
    <submittedName>
        <fullName evidence="3">Predicted dehydrogenase</fullName>
    </submittedName>
</protein>
<dbReference type="RefSeq" id="WP_073051185.1">
    <property type="nucleotide sequence ID" value="NZ_FQUP01000001.1"/>
</dbReference>
<dbReference type="PANTHER" id="PTHR43377">
    <property type="entry name" value="BILIVERDIN REDUCTASE A"/>
    <property type="match status" value="1"/>
</dbReference>
<feature type="domain" description="Gfo/Idh/MocA-like oxidoreductase C-terminal" evidence="2">
    <location>
        <begin position="168"/>
        <end position="328"/>
    </location>
</feature>
<keyword evidence="4" id="KW-1185">Reference proteome</keyword>
<sequence length="348" mass="37791">MPRPERLKIAVVGVGNWGLQHARVLAARDDVDFCAVVGRNHERVDRRAAAFGVRGYASIGAMIAAEQPDLVSVSLPNEQHFAPTLELIEAGVPLFVEKPLVFDSGEADRLIAAAAERGLFFAINFNHRFARPVAMARRAIVDGRLGDIVFASWRFGGEGGTSHPFNNLIETQCHGFDMLEFLVGPIASIMAEMTDMTEAGAFRTMALSLRFANGAVGSLIGSYDTSYAYPETHRVEISGTGGRLMIEDTVRRFTFNAAGSETAEIWQAGYFNDRDRSFYLTFDAHMDAVIAALQAGGPPPVHARAGRRALMLAEAAIRSFRTGTRITVEIDSHEPAPPPLPRPAPANP</sequence>
<evidence type="ECO:0000259" key="2">
    <source>
        <dbReference type="Pfam" id="PF02894"/>
    </source>
</evidence>
<evidence type="ECO:0000259" key="1">
    <source>
        <dbReference type="Pfam" id="PF01408"/>
    </source>
</evidence>
<dbReference type="Gene3D" id="3.40.50.720">
    <property type="entry name" value="NAD(P)-binding Rossmann-like Domain"/>
    <property type="match status" value="1"/>
</dbReference>
<dbReference type="EMBL" id="FQUP01000001">
    <property type="protein sequence ID" value="SHE58215.1"/>
    <property type="molecule type" value="Genomic_DNA"/>
</dbReference>
<dbReference type="PANTHER" id="PTHR43377:SF1">
    <property type="entry name" value="BILIVERDIN REDUCTASE A"/>
    <property type="match status" value="1"/>
</dbReference>
<accession>A0A1M4UNI0</accession>